<dbReference type="CTD" id="1435"/>
<evidence type="ECO:0008006" key="6">
    <source>
        <dbReference type="Google" id="ProtNLM"/>
    </source>
</evidence>
<dbReference type="InterPro" id="IPR008001">
    <property type="entry name" value="MCSF-1"/>
</dbReference>
<dbReference type="GO" id="GO:0045651">
    <property type="term" value="P:positive regulation of macrophage differentiation"/>
    <property type="evidence" value="ECO:0000318"/>
    <property type="project" value="GO_Central"/>
</dbReference>
<dbReference type="KEGG" id="acs:103278674"/>
<feature type="transmembrane region" description="Helical" evidence="2">
    <location>
        <begin position="529"/>
        <end position="552"/>
    </location>
</feature>
<dbReference type="Ensembl" id="ENSACAT00000012000.3">
    <property type="protein sequence ID" value="ENSACAP00000011757.3"/>
    <property type="gene ID" value="ENSACAG00000012025.3"/>
</dbReference>
<dbReference type="GO" id="GO:0005125">
    <property type="term" value="F:cytokine activity"/>
    <property type="evidence" value="ECO:0000318"/>
    <property type="project" value="GO_Central"/>
</dbReference>
<dbReference type="Bgee" id="ENSACAG00000012025">
    <property type="expression patterns" value="Expressed in dewlap and 11 other cell types or tissues"/>
</dbReference>
<dbReference type="Pfam" id="PF05337">
    <property type="entry name" value="CSF-1"/>
    <property type="match status" value="1"/>
</dbReference>
<reference evidence="4" key="2">
    <citation type="submission" date="2025-08" db="UniProtKB">
        <authorList>
            <consortium name="Ensembl"/>
        </authorList>
    </citation>
    <scope>IDENTIFICATION</scope>
</reference>
<accession>G1KLR4</accession>
<dbReference type="GO" id="GO:0005615">
    <property type="term" value="C:extracellular space"/>
    <property type="evidence" value="ECO:0000318"/>
    <property type="project" value="GO_Central"/>
</dbReference>
<name>G1KLR4_ANOCA</name>
<dbReference type="SUPFAM" id="SSF47266">
    <property type="entry name" value="4-helical cytokines"/>
    <property type="match status" value="1"/>
</dbReference>
<keyword evidence="5" id="KW-1185">Reference proteome</keyword>
<evidence type="ECO:0000313" key="4">
    <source>
        <dbReference type="Ensembl" id="ENSACAP00000011757.3"/>
    </source>
</evidence>
<dbReference type="Gene3D" id="1.20.1250.10">
    <property type="match status" value="1"/>
</dbReference>
<dbReference type="eggNOG" id="ENOG502ST96">
    <property type="taxonomic scope" value="Eukaryota"/>
</dbReference>
<feature type="region of interest" description="Disordered" evidence="1">
    <location>
        <begin position="559"/>
        <end position="593"/>
    </location>
</feature>
<keyword evidence="3" id="KW-0732">Signal</keyword>
<evidence type="ECO:0000256" key="2">
    <source>
        <dbReference type="SAM" id="Phobius"/>
    </source>
</evidence>
<proteinExistence type="predicted"/>
<keyword evidence="2" id="KW-0812">Transmembrane</keyword>
<dbReference type="GO" id="GO:0016020">
    <property type="term" value="C:membrane"/>
    <property type="evidence" value="ECO:0007669"/>
    <property type="project" value="InterPro"/>
</dbReference>
<dbReference type="FunFam" id="1.20.1250.10:FF:000056">
    <property type="entry name" value="Colony-stimulating factor 1b (macrophage)"/>
    <property type="match status" value="1"/>
</dbReference>
<organism evidence="4 5">
    <name type="scientific">Anolis carolinensis</name>
    <name type="common">Green anole</name>
    <name type="synonym">American chameleon</name>
    <dbReference type="NCBI Taxonomy" id="28377"/>
    <lineage>
        <taxon>Eukaryota</taxon>
        <taxon>Metazoa</taxon>
        <taxon>Chordata</taxon>
        <taxon>Craniata</taxon>
        <taxon>Vertebrata</taxon>
        <taxon>Euteleostomi</taxon>
        <taxon>Lepidosauria</taxon>
        <taxon>Squamata</taxon>
        <taxon>Bifurcata</taxon>
        <taxon>Unidentata</taxon>
        <taxon>Episquamata</taxon>
        <taxon>Toxicofera</taxon>
        <taxon>Iguania</taxon>
        <taxon>Dactyloidae</taxon>
        <taxon>Anolis</taxon>
    </lineage>
</organism>
<evidence type="ECO:0000256" key="1">
    <source>
        <dbReference type="SAM" id="MobiDB-lite"/>
    </source>
</evidence>
<dbReference type="OrthoDB" id="8702024at2759"/>
<sequence length="593" mass="65599">MISQIHIALILLIVCNIHETEQHKESCHRLITESHLRNLSDMIDSQMETSCKQTIIYVDRSELDTTECFLKAAYSPLLSLLHKIKFKDNSANFNKLERIKDLHLQLGICIDDYPDHQTCTKKFSLTPEKMLQMVHDYFSEAKHFLFKSGFTQDCSSAFKKCSDSQEKDKMESTGVVTDQDGVRPDANPVNGGGSAFLLPAFERSSSIADQLDSKETADSTLQVFLLPDTTQTQGVAEGGTRARVLRSTWGQGAAESMDFHDGNGAVISAEEWELAAVSQGPESLIMNTASFLDPTITQHQWSSQLRNLPPSPLSQQHTEFLETKSLLSGSGATTGKALPSDLPSQHLTFSGLARSSLHKQWLWAREMSETTPGHKSDWEVAASSSTHSLTVATPANLEPVYDSGVSSGSRWVTLSPNDPTRFLDFDLEDSVSATQHPSRLAVTTESSSSPQQISAEGYSLGAEGNRGRSPGGYQSTQLRERRAEREEGLVENREAEESMPGPSVDQSFIPLNTDKHIKRPEPSDTRGMAVTYVTVASVLGILLAVGGLLFYLHKSRTLTRRQPQRNDNNVERPEEGRPLNRGEEHIELQIQEV</sequence>
<protein>
    <recommendedName>
        <fullName evidence="6">Colony stimulating factor 1</fullName>
    </recommendedName>
</protein>
<reference evidence="4" key="3">
    <citation type="submission" date="2025-09" db="UniProtKB">
        <authorList>
            <consortium name="Ensembl"/>
        </authorList>
    </citation>
    <scope>IDENTIFICATION</scope>
</reference>
<keyword evidence="2" id="KW-1133">Transmembrane helix</keyword>
<dbReference type="InParanoid" id="G1KLR4"/>
<evidence type="ECO:0000256" key="3">
    <source>
        <dbReference type="SAM" id="SignalP"/>
    </source>
</evidence>
<feature type="region of interest" description="Disordered" evidence="1">
    <location>
        <begin position="458"/>
        <end position="509"/>
    </location>
</feature>
<dbReference type="GeneTree" id="ENSGT00390000015805"/>
<dbReference type="AlphaFoldDB" id="G1KLR4"/>
<feature type="signal peptide" evidence="3">
    <location>
        <begin position="1"/>
        <end position="22"/>
    </location>
</feature>
<dbReference type="Proteomes" id="UP000001646">
    <property type="component" value="Chromosome 4"/>
</dbReference>
<feature type="chain" id="PRO_5033014503" description="Colony stimulating factor 1" evidence="3">
    <location>
        <begin position="23"/>
        <end position="593"/>
    </location>
</feature>
<keyword evidence="2" id="KW-0472">Membrane</keyword>
<reference evidence="4 5" key="1">
    <citation type="submission" date="2009-12" db="EMBL/GenBank/DDBJ databases">
        <title>The Genome Sequence of Anolis carolinensis (Green Anole Lizard).</title>
        <authorList>
            <consortium name="The Genome Sequencing Platform"/>
            <person name="Di Palma F."/>
            <person name="Alfoldi J."/>
            <person name="Heiman D."/>
            <person name="Young S."/>
            <person name="Grabherr M."/>
            <person name="Johnson J."/>
            <person name="Lander E.S."/>
            <person name="Lindblad-Toh K."/>
        </authorList>
    </citation>
    <scope>NUCLEOTIDE SEQUENCE [LARGE SCALE GENOMIC DNA]</scope>
    <source>
        <strain evidence="4 5">JBL SC #1</strain>
    </source>
</reference>
<dbReference type="PANTHER" id="PTHR10058:SF0">
    <property type="entry name" value="MACROPHAGE COLONY-STIMULATING FACTOR 1"/>
    <property type="match status" value="1"/>
</dbReference>
<dbReference type="HOGENOM" id="CLU_1357310_0_0_1"/>
<dbReference type="InterPro" id="IPR009079">
    <property type="entry name" value="4_helix_cytokine-like_core"/>
</dbReference>
<dbReference type="STRING" id="28377.ENSACAP00000011757"/>
<dbReference type="GeneID" id="103278674"/>
<evidence type="ECO:0000313" key="5">
    <source>
        <dbReference type="Proteomes" id="UP000001646"/>
    </source>
</evidence>
<dbReference type="GO" id="GO:0030316">
    <property type="term" value="P:osteoclast differentiation"/>
    <property type="evidence" value="ECO:0000318"/>
    <property type="project" value="GO_Central"/>
</dbReference>
<dbReference type="GO" id="GO:0008083">
    <property type="term" value="F:growth factor activity"/>
    <property type="evidence" value="ECO:0007669"/>
    <property type="project" value="InterPro"/>
</dbReference>
<gene>
    <name evidence="4" type="primary">csf1</name>
</gene>
<dbReference type="PANTHER" id="PTHR10058">
    <property type="entry name" value="MACROPHAGE COLONY STIMULATING FACTOR"/>
    <property type="match status" value="1"/>
</dbReference>
<feature type="compositionally biased region" description="Basic and acidic residues" evidence="1">
    <location>
        <begin position="478"/>
        <end position="496"/>
    </location>
</feature>
<feature type="compositionally biased region" description="Basic and acidic residues" evidence="1">
    <location>
        <begin position="568"/>
        <end position="587"/>
    </location>
</feature>